<dbReference type="EC" id="1.1.1.262" evidence="4"/>
<reference evidence="4 5" key="1">
    <citation type="submission" date="2021-10" db="EMBL/GenBank/DDBJ databases">
        <title>Anaerobic single-cell dispensing facilitates the cultivation of human gut bacteria.</title>
        <authorList>
            <person name="Afrizal A."/>
        </authorList>
    </citation>
    <scope>NUCLEOTIDE SEQUENCE [LARGE SCALE GENOMIC DNA]</scope>
    <source>
        <strain evidence="4 5">CLA-AA-H276</strain>
    </source>
</reference>
<dbReference type="Pfam" id="PF04166">
    <property type="entry name" value="PdxA"/>
    <property type="match status" value="1"/>
</dbReference>
<dbReference type="PANTHER" id="PTHR30004:SF3">
    <property type="entry name" value="4-HYDROXYTHREONINE-4-PHOSPHATE DEHYDROGENASE 2-RELATED"/>
    <property type="match status" value="1"/>
</dbReference>
<accession>A0AAE3A605</accession>
<dbReference type="AlphaFoldDB" id="A0AAE3A605"/>
<dbReference type="Proteomes" id="UP001198220">
    <property type="component" value="Unassembled WGS sequence"/>
</dbReference>
<dbReference type="Gene3D" id="3.40.718.10">
    <property type="entry name" value="Isopropylmalate Dehydrogenase"/>
    <property type="match status" value="1"/>
</dbReference>
<sequence length="339" mass="36299">MATKPVIGVLLGDAAGVGPELVAKCAAANFYEEYCRPVIIGDLRVFERALKVIGAEDKVKVQVISDVDEADWSKGLPVLDQKNLDPEKVPFATKTVESGKACLDMLKLGVELWQAGKIGGYVFGPLNKAGMHEAGLTLESEHHYLAQLLGHTEPFGEINVTNGLYTTRTTSHIPISQVSHDLCENDGLRIKRAIRLSYRTLTSAGIENPRIGVAALNPHCGENGDCGREEIDVIKPAIEWAQKEGINAMGPFPSDIVFHKALVKKEFDGVVTMYHDQGQIALKLIGFEGGITVAGGFPIPIVTCGHGTAYDIAGKGTVTTASFENAVKQCSTMAAVSTK</sequence>
<dbReference type="RefSeq" id="WP_308458427.1">
    <property type="nucleotide sequence ID" value="NZ_JAJEPS010000001.1"/>
</dbReference>
<dbReference type="InterPro" id="IPR005255">
    <property type="entry name" value="PdxA_fam"/>
</dbReference>
<gene>
    <name evidence="4" type="ORF">LKD36_01695</name>
</gene>
<keyword evidence="5" id="KW-1185">Reference proteome</keyword>
<keyword evidence="1" id="KW-0479">Metal-binding</keyword>
<dbReference type="GO" id="GO:0050570">
    <property type="term" value="F:4-hydroxythreonine-4-phosphate dehydrogenase activity"/>
    <property type="evidence" value="ECO:0007669"/>
    <property type="project" value="UniProtKB-EC"/>
</dbReference>
<dbReference type="PANTHER" id="PTHR30004">
    <property type="entry name" value="4-HYDROXYTHREONINE-4-PHOSPHATE DEHYDROGENASE"/>
    <property type="match status" value="1"/>
</dbReference>
<evidence type="ECO:0000313" key="4">
    <source>
        <dbReference type="EMBL" id="MCC2124888.1"/>
    </source>
</evidence>
<evidence type="ECO:0000256" key="1">
    <source>
        <dbReference type="ARBA" id="ARBA00022723"/>
    </source>
</evidence>
<name>A0AAE3A605_9FIRM</name>
<proteinExistence type="predicted"/>
<evidence type="ECO:0000313" key="5">
    <source>
        <dbReference type="Proteomes" id="UP001198220"/>
    </source>
</evidence>
<dbReference type="GO" id="GO:0046872">
    <property type="term" value="F:metal ion binding"/>
    <property type="evidence" value="ECO:0007669"/>
    <property type="project" value="UniProtKB-KW"/>
</dbReference>
<protein>
    <submittedName>
        <fullName evidence="4">4-hydroxythreonine-4-phosphate dehydrogenase PdxA</fullName>
        <ecNumber evidence="4">1.1.1.262</ecNumber>
    </submittedName>
</protein>
<keyword evidence="2 4" id="KW-0560">Oxidoreductase</keyword>
<dbReference type="EMBL" id="JAJEPS010000001">
    <property type="protein sequence ID" value="MCC2124888.1"/>
    <property type="molecule type" value="Genomic_DNA"/>
</dbReference>
<dbReference type="SUPFAM" id="SSF53659">
    <property type="entry name" value="Isocitrate/Isopropylmalate dehydrogenase-like"/>
    <property type="match status" value="1"/>
</dbReference>
<organism evidence="4 5">
    <name type="scientific">Hominiventricola filiformis</name>
    <dbReference type="NCBI Taxonomy" id="2885352"/>
    <lineage>
        <taxon>Bacteria</taxon>
        <taxon>Bacillati</taxon>
        <taxon>Bacillota</taxon>
        <taxon>Clostridia</taxon>
        <taxon>Lachnospirales</taxon>
        <taxon>Lachnospiraceae</taxon>
        <taxon>Hominiventricola</taxon>
    </lineage>
</organism>
<evidence type="ECO:0000256" key="3">
    <source>
        <dbReference type="ARBA" id="ARBA00023027"/>
    </source>
</evidence>
<evidence type="ECO:0000256" key="2">
    <source>
        <dbReference type="ARBA" id="ARBA00023002"/>
    </source>
</evidence>
<dbReference type="GO" id="GO:0051287">
    <property type="term" value="F:NAD binding"/>
    <property type="evidence" value="ECO:0007669"/>
    <property type="project" value="InterPro"/>
</dbReference>
<keyword evidence="3" id="KW-0520">NAD</keyword>
<comment type="caution">
    <text evidence="4">The sequence shown here is derived from an EMBL/GenBank/DDBJ whole genome shotgun (WGS) entry which is preliminary data.</text>
</comment>